<proteinExistence type="predicted"/>
<dbReference type="SUPFAM" id="SSF55073">
    <property type="entry name" value="Nucleotide cyclase"/>
    <property type="match status" value="1"/>
</dbReference>
<dbReference type="InterPro" id="IPR015943">
    <property type="entry name" value="WD40/YVTN_repeat-like_dom_sf"/>
</dbReference>
<keyword evidence="4" id="KW-0472">Membrane</keyword>
<dbReference type="InterPro" id="IPR011110">
    <property type="entry name" value="Reg_prop"/>
</dbReference>
<dbReference type="InterPro" id="IPR043128">
    <property type="entry name" value="Rev_trsase/Diguanyl_cyclase"/>
</dbReference>
<comment type="caution">
    <text evidence="7">The sequence shown here is derived from an EMBL/GenBank/DDBJ whole genome shotgun (WGS) entry which is preliminary data.</text>
</comment>
<evidence type="ECO:0000259" key="6">
    <source>
        <dbReference type="PROSITE" id="PS50887"/>
    </source>
</evidence>
<feature type="coiled-coil region" evidence="3">
    <location>
        <begin position="819"/>
        <end position="853"/>
    </location>
</feature>
<keyword evidence="3" id="KW-0175">Coiled coil</keyword>
<sequence length="1019" mass="109363">MWLLLLSFAVTLIGITLAPARAADPSAVLAERAEVGFQTLSNNNGLSNNTVMALAQDQTGFIWIGTLGGLNRFDGYATRTFEHDPNDPGSLPNGFVRTLLPASDGGMWLGTHTAGVAYYDPRSDRFTALGSGPDGLGHVQVYALAPDGEDGVWVANVAGLDHVGRDLRVRERVRSGEKGFPAGYVFAIFRDRAGTLWAGTEKAVVRRPAGADRWQTLGTGDADSAQALATGSWSFFEDPAGRMWIGTNGGGIVSVAPGEDKARSHTALTGSDTPLGRATVRGMVEARPGVLWISLFGGGVVEYDIGQDRIRLFRADPNVPGALKGNFTRGIIKDRGGVVWVATNMGVAWHNSVPSGIASIALGQSRGFSARDAWSLWTAPDGGLWLGMDDGGLDRLDLSSGHITPFGRNAAARSALVGTPVYAIRGTEKGEVWVGSAGLSRLRPAAGERTPQPFPLPGTKGRDITTMRVGGDHLWIGTYYGLLRQSLSDGQTTSFTADPARPDSLSNNEVWAILPRSDGTAWVGTANGLNLLQPDGTFRRFHREVNRPGSLPHDYVAALTLDSRGRLWLGTTGGGVALMVREPTEDQPPVFRTVTRQHGLPSNTIASLLPGSDGRIWVSTDNGLAAIDPDDFSVSLLDRGVAETITSYLPGSATTLPDGGLVFGGSNGITLVQPQRIRAHAYLDALAVTRVVAGGQPVNASALNVPDTPAKVHLPPGNRRLTVEFALLDYAVTDNVRYLYRLDGFDTDWTAPEGEHRVAAYTNLPPGRYSLSLRALAPDGVVVAERSISIFVPYLWHEWGWVRFLGLAVALSAGAGIVMMLERARIEKLSAAKRELEAKVEERTASLRDANDRLAELATRDPLTGIHNRRAFMERLDQEWSAALRHGQPFCVLMLDLDHFKEVNDTYGHLVGDTVLREVAERAQSALRDTDMLARYGGEEFVVLTSHTDAAQAQVAAERIRIAVSQTPVMLDGVVIQVTVSIGVSQAAPHRETQTALFNRTDNAMYAAKAAGRNRVVVG</sequence>
<dbReference type="Pfam" id="PF07495">
    <property type="entry name" value="Y_Y_Y"/>
    <property type="match status" value="1"/>
</dbReference>
<reference evidence="7 8" key="1">
    <citation type="submission" date="2017-07" db="EMBL/GenBank/DDBJ databases">
        <title>Niveispirillum cyanobacteriorum sp. nov., isolated from cyanobacterial aggregates in a eutrophic lake.</title>
        <authorList>
            <person name="Cai H."/>
        </authorList>
    </citation>
    <scope>NUCLEOTIDE SEQUENCE [LARGE SCALE GENOMIC DNA]</scope>
    <source>
        <strain evidence="8">TH1-14</strain>
    </source>
</reference>
<evidence type="ECO:0000256" key="5">
    <source>
        <dbReference type="SAM" id="SignalP"/>
    </source>
</evidence>
<evidence type="ECO:0000313" key="7">
    <source>
        <dbReference type="EMBL" id="OYQ36268.1"/>
    </source>
</evidence>
<feature type="domain" description="GGDEF" evidence="6">
    <location>
        <begin position="888"/>
        <end position="1019"/>
    </location>
</feature>
<dbReference type="InterPro" id="IPR029787">
    <property type="entry name" value="Nucleotide_cyclase"/>
</dbReference>
<organism evidence="7 8">
    <name type="scientific">Niveispirillum lacus</name>
    <dbReference type="NCBI Taxonomy" id="1981099"/>
    <lineage>
        <taxon>Bacteria</taxon>
        <taxon>Pseudomonadati</taxon>
        <taxon>Pseudomonadota</taxon>
        <taxon>Alphaproteobacteria</taxon>
        <taxon>Rhodospirillales</taxon>
        <taxon>Azospirillaceae</taxon>
        <taxon>Niveispirillum</taxon>
    </lineage>
</organism>
<dbReference type="PANTHER" id="PTHR45138:SF9">
    <property type="entry name" value="DIGUANYLATE CYCLASE DGCM-RELATED"/>
    <property type="match status" value="1"/>
</dbReference>
<feature type="signal peptide" evidence="5">
    <location>
        <begin position="1"/>
        <end position="22"/>
    </location>
</feature>
<dbReference type="Proteomes" id="UP000216998">
    <property type="component" value="Unassembled WGS sequence"/>
</dbReference>
<comment type="catalytic activity">
    <reaction evidence="2">
        <text>2 GTP = 3',3'-c-di-GMP + 2 diphosphate</text>
        <dbReference type="Rhea" id="RHEA:24898"/>
        <dbReference type="ChEBI" id="CHEBI:33019"/>
        <dbReference type="ChEBI" id="CHEBI:37565"/>
        <dbReference type="ChEBI" id="CHEBI:58805"/>
        <dbReference type="EC" id="2.7.7.65"/>
    </reaction>
</comment>
<keyword evidence="5" id="KW-0732">Signal</keyword>
<dbReference type="NCBIfam" id="TIGR00254">
    <property type="entry name" value="GGDEF"/>
    <property type="match status" value="1"/>
</dbReference>
<dbReference type="GO" id="GO:0005886">
    <property type="term" value="C:plasma membrane"/>
    <property type="evidence" value="ECO:0007669"/>
    <property type="project" value="TreeGrafter"/>
</dbReference>
<dbReference type="EC" id="2.7.7.65" evidence="1"/>
<evidence type="ECO:0000256" key="1">
    <source>
        <dbReference type="ARBA" id="ARBA00012528"/>
    </source>
</evidence>
<keyword evidence="8" id="KW-1185">Reference proteome</keyword>
<keyword evidence="4" id="KW-1133">Transmembrane helix</keyword>
<protein>
    <recommendedName>
        <fullName evidence="1">diguanylate cyclase</fullName>
        <ecNumber evidence="1">2.7.7.65</ecNumber>
    </recommendedName>
</protein>
<dbReference type="Gene3D" id="2.130.10.10">
    <property type="entry name" value="YVTN repeat-like/Quinoprotein amine dehydrogenase"/>
    <property type="match status" value="2"/>
</dbReference>
<dbReference type="Gene3D" id="3.30.70.270">
    <property type="match status" value="1"/>
</dbReference>
<feature type="transmembrane region" description="Helical" evidence="4">
    <location>
        <begin position="799"/>
        <end position="821"/>
    </location>
</feature>
<evidence type="ECO:0000256" key="3">
    <source>
        <dbReference type="SAM" id="Coils"/>
    </source>
</evidence>
<dbReference type="InterPro" id="IPR011123">
    <property type="entry name" value="Y_Y_Y"/>
</dbReference>
<feature type="chain" id="PRO_5011970991" description="diguanylate cyclase" evidence="5">
    <location>
        <begin position="23"/>
        <end position="1019"/>
    </location>
</feature>
<dbReference type="CDD" id="cd01949">
    <property type="entry name" value="GGDEF"/>
    <property type="match status" value="1"/>
</dbReference>
<dbReference type="InterPro" id="IPR000160">
    <property type="entry name" value="GGDEF_dom"/>
</dbReference>
<dbReference type="FunFam" id="3.30.70.270:FF:000001">
    <property type="entry name" value="Diguanylate cyclase domain protein"/>
    <property type="match status" value="1"/>
</dbReference>
<gene>
    <name evidence="7" type="ORF">CHU95_05660</name>
</gene>
<dbReference type="Gene3D" id="2.60.40.10">
    <property type="entry name" value="Immunoglobulins"/>
    <property type="match status" value="1"/>
</dbReference>
<accession>A0A255Z462</accession>
<dbReference type="InterPro" id="IPR050469">
    <property type="entry name" value="Diguanylate_Cyclase"/>
</dbReference>
<dbReference type="InterPro" id="IPR013783">
    <property type="entry name" value="Ig-like_fold"/>
</dbReference>
<evidence type="ECO:0000256" key="2">
    <source>
        <dbReference type="ARBA" id="ARBA00034247"/>
    </source>
</evidence>
<dbReference type="GO" id="GO:0043709">
    <property type="term" value="P:cell adhesion involved in single-species biofilm formation"/>
    <property type="evidence" value="ECO:0007669"/>
    <property type="project" value="TreeGrafter"/>
</dbReference>
<dbReference type="SMART" id="SM00267">
    <property type="entry name" value="GGDEF"/>
    <property type="match status" value="1"/>
</dbReference>
<evidence type="ECO:0000256" key="4">
    <source>
        <dbReference type="SAM" id="Phobius"/>
    </source>
</evidence>
<keyword evidence="4" id="KW-0812">Transmembrane</keyword>
<dbReference type="PROSITE" id="PS50887">
    <property type="entry name" value="GGDEF"/>
    <property type="match status" value="1"/>
</dbReference>
<dbReference type="GO" id="GO:0052621">
    <property type="term" value="F:diguanylate cyclase activity"/>
    <property type="evidence" value="ECO:0007669"/>
    <property type="project" value="UniProtKB-EC"/>
</dbReference>
<dbReference type="PANTHER" id="PTHR45138">
    <property type="entry name" value="REGULATORY COMPONENTS OF SENSORY TRANSDUCTION SYSTEM"/>
    <property type="match status" value="1"/>
</dbReference>
<dbReference type="Pfam" id="PF00990">
    <property type="entry name" value="GGDEF"/>
    <property type="match status" value="1"/>
</dbReference>
<dbReference type="SUPFAM" id="SSF63829">
    <property type="entry name" value="Calcium-dependent phosphotriesterase"/>
    <property type="match status" value="3"/>
</dbReference>
<dbReference type="AlphaFoldDB" id="A0A255Z462"/>
<dbReference type="GO" id="GO:1902201">
    <property type="term" value="P:negative regulation of bacterial-type flagellum-dependent cell motility"/>
    <property type="evidence" value="ECO:0007669"/>
    <property type="project" value="TreeGrafter"/>
</dbReference>
<dbReference type="EMBL" id="NOXU01000023">
    <property type="protein sequence ID" value="OYQ36268.1"/>
    <property type="molecule type" value="Genomic_DNA"/>
</dbReference>
<name>A0A255Z462_9PROT</name>
<dbReference type="Pfam" id="PF07494">
    <property type="entry name" value="Reg_prop"/>
    <property type="match status" value="7"/>
</dbReference>
<evidence type="ECO:0000313" key="8">
    <source>
        <dbReference type="Proteomes" id="UP000216998"/>
    </source>
</evidence>